<dbReference type="OrthoDB" id="4708870at2759"/>
<name>A0A2T7A1L9_TUBBO</name>
<reference evidence="1 2" key="1">
    <citation type="submission" date="2017-04" db="EMBL/GenBank/DDBJ databases">
        <title>Draft genome sequence of Tuber borchii Vittad., a whitish edible truffle.</title>
        <authorList>
            <consortium name="DOE Joint Genome Institute"/>
            <person name="Murat C."/>
            <person name="Kuo A."/>
            <person name="Barry K.W."/>
            <person name="Clum A."/>
            <person name="Dockter R.B."/>
            <person name="Fauchery L."/>
            <person name="Iotti M."/>
            <person name="Kohler A."/>
            <person name="Labutti K."/>
            <person name="Lindquist E.A."/>
            <person name="Lipzen A."/>
            <person name="Ohm R.A."/>
            <person name="Wang M."/>
            <person name="Grigoriev I.V."/>
            <person name="Zambonelli A."/>
            <person name="Martin F.M."/>
        </authorList>
    </citation>
    <scope>NUCLEOTIDE SEQUENCE [LARGE SCALE GENOMIC DNA]</scope>
    <source>
        <strain evidence="1 2">Tbo3840</strain>
    </source>
</reference>
<organism evidence="1 2">
    <name type="scientific">Tuber borchii</name>
    <name type="common">White truffle</name>
    <dbReference type="NCBI Taxonomy" id="42251"/>
    <lineage>
        <taxon>Eukaryota</taxon>
        <taxon>Fungi</taxon>
        <taxon>Dikarya</taxon>
        <taxon>Ascomycota</taxon>
        <taxon>Pezizomycotina</taxon>
        <taxon>Pezizomycetes</taxon>
        <taxon>Pezizales</taxon>
        <taxon>Tuberaceae</taxon>
        <taxon>Tuber</taxon>
    </lineage>
</organism>
<keyword evidence="2" id="KW-1185">Reference proteome</keyword>
<gene>
    <name evidence="1" type="ORF">B9Z19DRAFT_1076627</name>
</gene>
<sequence>MGGRAFDLNTPPIPHHVYLRLVSKFTTLLKTLHEVVRVAPHAPEKITHGDVDILVASPLRPYADEELLALLGAEQYIPGFPTANFAIYEPEMEAYVQLDICMCLPEKIEWQTFHRAYGDLWNILGVMGRRVGISVNHSGVRVSVEHIEKKNKKAAMVHLTDDPRAAIEFFGCDWEQYERGFSTVQDMFDFCARCRFLGVEISRRREKIAVESSRLGASRALCQRWFDEYLPKLMGEEGEEERGIELNVHSREGVLEEALERFDKRLDHDMLVGMWGKDLFDKEMWRKIRDLLPLGTKRGNLVVRALSKRLGEEDLGNGEYGAMCEAEEWRREREAKWTRIAKAEWRVILVALHREAGLD</sequence>
<dbReference type="Proteomes" id="UP000244722">
    <property type="component" value="Unassembled WGS sequence"/>
</dbReference>
<dbReference type="EMBL" id="NESQ01000042">
    <property type="protein sequence ID" value="PUU81640.1"/>
    <property type="molecule type" value="Genomic_DNA"/>
</dbReference>
<protein>
    <submittedName>
        <fullName evidence="1">Uncharacterized protein</fullName>
    </submittedName>
</protein>
<dbReference type="STRING" id="42251.A0A2T7A1L9"/>
<proteinExistence type="predicted"/>
<dbReference type="AlphaFoldDB" id="A0A2T7A1L9"/>
<comment type="caution">
    <text evidence="1">The sequence shown here is derived from an EMBL/GenBank/DDBJ whole genome shotgun (WGS) entry which is preliminary data.</text>
</comment>
<evidence type="ECO:0000313" key="1">
    <source>
        <dbReference type="EMBL" id="PUU81640.1"/>
    </source>
</evidence>
<accession>A0A2T7A1L9</accession>
<evidence type="ECO:0000313" key="2">
    <source>
        <dbReference type="Proteomes" id="UP000244722"/>
    </source>
</evidence>